<evidence type="ECO:0000259" key="3">
    <source>
        <dbReference type="PROSITE" id="PS50887"/>
    </source>
</evidence>
<dbReference type="PROSITE" id="PS50887">
    <property type="entry name" value="GGDEF"/>
    <property type="match status" value="1"/>
</dbReference>
<dbReference type="CDD" id="cd01949">
    <property type="entry name" value="GGDEF"/>
    <property type="match status" value="1"/>
</dbReference>
<dbReference type="SUPFAM" id="SSF55785">
    <property type="entry name" value="PYP-like sensor domain (PAS domain)"/>
    <property type="match status" value="1"/>
</dbReference>
<dbReference type="Gene3D" id="3.30.450.20">
    <property type="entry name" value="PAS domain"/>
    <property type="match status" value="1"/>
</dbReference>
<dbReference type="SUPFAM" id="SSF55073">
    <property type="entry name" value="Nucleotide cyclase"/>
    <property type="match status" value="1"/>
</dbReference>
<dbReference type="InterPro" id="IPR043128">
    <property type="entry name" value="Rev_trsase/Diguanyl_cyclase"/>
</dbReference>
<dbReference type="EMBL" id="BAAAEO010000003">
    <property type="protein sequence ID" value="GAA0554171.1"/>
    <property type="molecule type" value="Genomic_DNA"/>
</dbReference>
<comment type="catalytic activity">
    <reaction evidence="2">
        <text>2 GTP = 3',3'-c-di-GMP + 2 diphosphate</text>
        <dbReference type="Rhea" id="RHEA:24898"/>
        <dbReference type="ChEBI" id="CHEBI:33019"/>
        <dbReference type="ChEBI" id="CHEBI:37565"/>
        <dbReference type="ChEBI" id="CHEBI:58805"/>
        <dbReference type="EC" id="2.7.7.65"/>
    </reaction>
</comment>
<dbReference type="PANTHER" id="PTHR45138">
    <property type="entry name" value="REGULATORY COMPONENTS OF SENSORY TRANSDUCTION SYSTEM"/>
    <property type="match status" value="1"/>
</dbReference>
<protein>
    <recommendedName>
        <fullName evidence="1">diguanylate cyclase</fullName>
        <ecNumber evidence="1">2.7.7.65</ecNumber>
    </recommendedName>
</protein>
<sequence>MLSTIALLSVRFCCMKNSFKYYAEKLAAFADVSRDGYAILTADDRLLCANRAFMDVFFVEESKLIGQYFSDIMRNAFHTSKGPRIDADNIDAWLNRVQQLRRSRDFRLFEVDLVDGRWFLFSEQTMPDGEMLLQTKDITKQKIMEQHLNEHARRLTDLALTDELTQIANRRSFVASVQSEITRCSRQLCAMAFFLLDIDHFKTINDTYGHQAGDAVLRQLAALVKRTLREYDIFGRIGGEEFGVFLSQTNRETAEEVAERLRQLIAHEAFFIDGRELNITLSIGIALARDKTSFEQLYADADAALYQAKHSGRNKVIVAEYCIIL</sequence>
<proteinExistence type="predicted"/>
<dbReference type="SMART" id="SM00267">
    <property type="entry name" value="GGDEF"/>
    <property type="match status" value="1"/>
</dbReference>
<dbReference type="Pfam" id="PF12860">
    <property type="entry name" value="PAS_7"/>
    <property type="match status" value="1"/>
</dbReference>
<organism evidence="4 5">
    <name type="scientific">Rheinheimera aquimaris</name>
    <dbReference type="NCBI Taxonomy" id="412437"/>
    <lineage>
        <taxon>Bacteria</taxon>
        <taxon>Pseudomonadati</taxon>
        <taxon>Pseudomonadota</taxon>
        <taxon>Gammaproteobacteria</taxon>
        <taxon>Chromatiales</taxon>
        <taxon>Chromatiaceae</taxon>
        <taxon>Rheinheimera</taxon>
    </lineage>
</organism>
<evidence type="ECO:0000256" key="1">
    <source>
        <dbReference type="ARBA" id="ARBA00012528"/>
    </source>
</evidence>
<dbReference type="EC" id="2.7.7.65" evidence="1"/>
<dbReference type="InterPro" id="IPR029787">
    <property type="entry name" value="Nucleotide_cyclase"/>
</dbReference>
<feature type="domain" description="GGDEF" evidence="3">
    <location>
        <begin position="189"/>
        <end position="321"/>
    </location>
</feature>
<comment type="caution">
    <text evidence="4">The sequence shown here is derived from an EMBL/GenBank/DDBJ whole genome shotgun (WGS) entry which is preliminary data.</text>
</comment>
<dbReference type="PANTHER" id="PTHR45138:SF9">
    <property type="entry name" value="DIGUANYLATE CYCLASE DGCM-RELATED"/>
    <property type="match status" value="1"/>
</dbReference>
<dbReference type="Pfam" id="PF00990">
    <property type="entry name" value="GGDEF"/>
    <property type="match status" value="1"/>
</dbReference>
<evidence type="ECO:0000313" key="5">
    <source>
        <dbReference type="Proteomes" id="UP001501169"/>
    </source>
</evidence>
<dbReference type="InterPro" id="IPR000160">
    <property type="entry name" value="GGDEF_dom"/>
</dbReference>
<dbReference type="Gene3D" id="3.30.70.270">
    <property type="match status" value="1"/>
</dbReference>
<dbReference type="Proteomes" id="UP001501169">
    <property type="component" value="Unassembled WGS sequence"/>
</dbReference>
<reference evidence="4 5" key="1">
    <citation type="journal article" date="2019" name="Int. J. Syst. Evol. Microbiol.">
        <title>The Global Catalogue of Microorganisms (GCM) 10K type strain sequencing project: providing services to taxonomists for standard genome sequencing and annotation.</title>
        <authorList>
            <consortium name="The Broad Institute Genomics Platform"/>
            <consortium name="The Broad Institute Genome Sequencing Center for Infectious Disease"/>
            <person name="Wu L."/>
            <person name="Ma J."/>
        </authorList>
    </citation>
    <scope>NUCLEOTIDE SEQUENCE [LARGE SCALE GENOMIC DNA]</scope>
    <source>
        <strain evidence="4 5">JCM 14331</strain>
    </source>
</reference>
<keyword evidence="5" id="KW-1185">Reference proteome</keyword>
<gene>
    <name evidence="4" type="ORF">GCM10009098_22500</name>
</gene>
<dbReference type="InterPro" id="IPR050469">
    <property type="entry name" value="Diguanylate_Cyclase"/>
</dbReference>
<evidence type="ECO:0000256" key="2">
    <source>
        <dbReference type="ARBA" id="ARBA00034247"/>
    </source>
</evidence>
<dbReference type="InterPro" id="IPR035965">
    <property type="entry name" value="PAS-like_dom_sf"/>
</dbReference>
<evidence type="ECO:0000313" key="4">
    <source>
        <dbReference type="EMBL" id="GAA0554171.1"/>
    </source>
</evidence>
<name>A0ABN1DWL3_9GAMM</name>
<accession>A0ABN1DWL3</accession>
<dbReference type="NCBIfam" id="TIGR00254">
    <property type="entry name" value="GGDEF"/>
    <property type="match status" value="1"/>
</dbReference>